<dbReference type="GO" id="GO:0009279">
    <property type="term" value="C:cell outer membrane"/>
    <property type="evidence" value="ECO:0007669"/>
    <property type="project" value="UniProtKB-SubCell"/>
</dbReference>
<comment type="function">
    <text evidence="1 8">The Vlp and Vsp proteins are antigenically distinct proteins, only one vlp or vsp gene is transcriptionally active at any one time. Switching between these genes is a mechanism of host immune response evasion.</text>
</comment>
<keyword evidence="4 8" id="KW-0472">Membrane</keyword>
<organism evidence="10 11">
    <name type="scientific">Borreliella burgdorferi (strain ATCC 35210 / DSM 4680 / CIP 102532 / B31)</name>
    <name type="common">Borrelia burgdorferi</name>
    <dbReference type="NCBI Taxonomy" id="224326"/>
    <lineage>
        <taxon>Bacteria</taxon>
        <taxon>Pseudomonadati</taxon>
        <taxon>Spirochaetota</taxon>
        <taxon>Spirochaetia</taxon>
        <taxon>Spirochaetales</taxon>
        <taxon>Borreliaceae</taxon>
        <taxon>Borreliella</taxon>
    </lineage>
</organism>
<evidence type="ECO:0000256" key="9">
    <source>
        <dbReference type="SAM" id="MobiDB-lite"/>
    </source>
</evidence>
<keyword evidence="10" id="KW-0614">Plasmid</keyword>
<comment type="subcellular location">
    <subcellularLocation>
        <location evidence="2 8">Cell outer membrane</location>
        <topology evidence="2 8">Lipid-anchor</topology>
    </subcellularLocation>
</comment>
<evidence type="ECO:0000256" key="8">
    <source>
        <dbReference type="RuleBase" id="RU363105"/>
    </source>
</evidence>
<feature type="region of interest" description="Disordered" evidence="9">
    <location>
        <begin position="93"/>
        <end position="113"/>
    </location>
</feature>
<gene>
    <name evidence="10" type="ordered locus">BB_F0041</name>
</gene>
<evidence type="ECO:0000256" key="3">
    <source>
        <dbReference type="ARBA" id="ARBA00022729"/>
    </source>
</evidence>
<dbReference type="SUPFAM" id="SSF74748">
    <property type="entry name" value="Variable surface antigen VlsE"/>
    <property type="match status" value="1"/>
</dbReference>
<feature type="compositionally biased region" description="Polar residues" evidence="9">
    <location>
        <begin position="100"/>
        <end position="113"/>
    </location>
</feature>
<dbReference type="Pfam" id="PF00921">
    <property type="entry name" value="Lipoprotein_2"/>
    <property type="match status" value="1"/>
</dbReference>
<name>G5IXI6_BORBU</name>
<evidence type="ECO:0000256" key="7">
    <source>
        <dbReference type="ARBA" id="ARBA00023288"/>
    </source>
</evidence>
<dbReference type="KEGG" id="bbu:BB_F0041"/>
<keyword evidence="5 8" id="KW-0564">Palmitate</keyword>
<evidence type="ECO:0000256" key="5">
    <source>
        <dbReference type="ARBA" id="ARBA00023139"/>
    </source>
</evidence>
<keyword evidence="3" id="KW-0732">Signal</keyword>
<dbReference type="InterPro" id="IPR000680">
    <property type="entry name" value="Borrelia_lipo"/>
</dbReference>
<dbReference type="EMBL" id="AE000794">
    <property type="protein sequence ID" value="AET25136.1"/>
    <property type="molecule type" value="Genomic_DNA"/>
</dbReference>
<dbReference type="AlphaFoldDB" id="G5IXI6"/>
<keyword evidence="7 8" id="KW-0449">Lipoprotein</keyword>
<protein>
    <recommendedName>
        <fullName evidence="8">Variable large protein</fullName>
    </recommendedName>
</protein>
<geneLocation type="plasmid" evidence="10 11">
    <name>lp28-1</name>
</geneLocation>
<dbReference type="Proteomes" id="UP000001807">
    <property type="component" value="Plasmid lp28-1"/>
</dbReference>
<evidence type="ECO:0000313" key="11">
    <source>
        <dbReference type="Proteomes" id="UP000001807"/>
    </source>
</evidence>
<keyword evidence="11" id="KW-1185">Reference proteome</keyword>
<evidence type="ECO:0000256" key="4">
    <source>
        <dbReference type="ARBA" id="ARBA00023136"/>
    </source>
</evidence>
<keyword evidence="6 8" id="KW-0998">Cell outer membrane</keyword>
<proteinExistence type="predicted"/>
<dbReference type="OrthoDB" id="352883at2"/>
<evidence type="ECO:0000256" key="6">
    <source>
        <dbReference type="ARBA" id="ARBA00023237"/>
    </source>
</evidence>
<reference evidence="10 11" key="1">
    <citation type="journal article" date="1997" name="Nature">
        <title>Genomic sequence of a Lyme disease spirochaete, Borrelia burgdorferi.</title>
        <authorList>
            <person name="Fraser C.M."/>
            <person name="Casjens S."/>
            <person name="Huang W.M."/>
            <person name="Sutton G.G."/>
            <person name="Clayton R."/>
            <person name="Lathigra R."/>
            <person name="White O."/>
            <person name="Ketchum K.A."/>
            <person name="Dodson R."/>
            <person name="Hickey E.K."/>
            <person name="Gwinn M."/>
            <person name="Dougherty B."/>
            <person name="Tomb J.F."/>
            <person name="Fleischmann R.D."/>
            <person name="Richardson D."/>
            <person name="Peterson J."/>
            <person name="Kerlavage A.R."/>
            <person name="Quackenbush J."/>
            <person name="Salzberg S."/>
            <person name="Hanson M."/>
            <person name="van Vugt R."/>
            <person name="Palmer N."/>
            <person name="Adams M.D."/>
            <person name="Gocayne J."/>
            <person name="Weidman J."/>
            <person name="Utterback T."/>
            <person name="Watthey L."/>
            <person name="McDonald L."/>
            <person name="Artiach P."/>
            <person name="Bowman C."/>
            <person name="Garland S."/>
            <person name="Fuji C."/>
            <person name="Cotton M.D."/>
            <person name="Horst K."/>
            <person name="Roberts K."/>
            <person name="Hatch B."/>
            <person name="Smith H.O."/>
            <person name="Venter J.C."/>
        </authorList>
    </citation>
    <scope>NUCLEOTIDE SEQUENCE [LARGE SCALE GENOMIC DNA]</scope>
    <source>
        <strain evidence="11">ATCC 35210 / DSM 4680 / CIP 102532 / B31</strain>
    </source>
</reference>
<dbReference type="EnsemblBacteria" id="AET25136">
    <property type="protein sequence ID" value="AET25136"/>
    <property type="gene ID" value="BB_F0041"/>
</dbReference>
<accession>G5IXI6</accession>
<evidence type="ECO:0000313" key="10">
    <source>
        <dbReference type="EMBL" id="AET25136.1"/>
    </source>
</evidence>
<sequence length="358" mass="36258">MNMKKISSAILLTTFFVFINCKSQVADKDDPTNKFYQSVIQLGNGFLDVFTSFGGLVAEAFGFKSDPKKSDVKTYFTTVAAKLEKTKTDLNSLPKEKSDISSTTGKPDSTGSVGTAVEGAIKEVSELLDKLVKAVKTAEGASSGTAAIGEVVADADAAKVADKASVKGIAKGIKEIVEAAGGSEKLKAVAAAKGENNKGAGKLFGKAGAAAHGDSEAASKAAGAVSAVSGEQILSAIVTAADAAEQDGKKPEEAKNPIAAAIGDKDGGAEFGQDEMKKDDQIAAAIALRGMAKDGKFAVKDGEKEKAEGAIKGAAESAVRKVLGAITGLIGDAVSSGLRKVGDSVKAASKETPPALNK</sequence>
<dbReference type="SMR" id="G5IXI6"/>
<evidence type="ECO:0000256" key="1">
    <source>
        <dbReference type="ARBA" id="ARBA00003932"/>
    </source>
</evidence>
<evidence type="ECO:0000256" key="2">
    <source>
        <dbReference type="ARBA" id="ARBA00004459"/>
    </source>
</evidence>
<dbReference type="HOGENOM" id="CLU_054711_0_0_12"/>